<organism evidence="8 9">
    <name type="scientific">Thiogranum longum</name>
    <dbReference type="NCBI Taxonomy" id="1537524"/>
    <lineage>
        <taxon>Bacteria</taxon>
        <taxon>Pseudomonadati</taxon>
        <taxon>Pseudomonadota</taxon>
        <taxon>Gammaproteobacteria</taxon>
        <taxon>Chromatiales</taxon>
        <taxon>Ectothiorhodospiraceae</taxon>
        <taxon>Thiogranum</taxon>
    </lineage>
</organism>
<protein>
    <submittedName>
        <fullName evidence="8">RNA polymerase sigma (SigZ) subunit</fullName>
    </submittedName>
</protein>
<dbReference type="GO" id="GO:0003677">
    <property type="term" value="F:DNA binding"/>
    <property type="evidence" value="ECO:0007669"/>
    <property type="project" value="UniProtKB-KW"/>
</dbReference>
<dbReference type="GO" id="GO:0016987">
    <property type="term" value="F:sigma factor activity"/>
    <property type="evidence" value="ECO:0007669"/>
    <property type="project" value="UniProtKB-KW"/>
</dbReference>
<name>A0A4R1HBS4_9GAMM</name>
<dbReference type="InterPro" id="IPR014284">
    <property type="entry name" value="RNA_pol_sigma-70_dom"/>
</dbReference>
<evidence type="ECO:0000313" key="8">
    <source>
        <dbReference type="EMBL" id="TCK17983.1"/>
    </source>
</evidence>
<dbReference type="Pfam" id="PF04542">
    <property type="entry name" value="Sigma70_r2"/>
    <property type="match status" value="1"/>
</dbReference>
<keyword evidence="9" id="KW-1185">Reference proteome</keyword>
<keyword evidence="2" id="KW-0805">Transcription regulation</keyword>
<evidence type="ECO:0000313" key="9">
    <source>
        <dbReference type="Proteomes" id="UP000295707"/>
    </source>
</evidence>
<keyword evidence="3" id="KW-0731">Sigma factor</keyword>
<evidence type="ECO:0000256" key="3">
    <source>
        <dbReference type="ARBA" id="ARBA00023082"/>
    </source>
</evidence>
<dbReference type="InterPro" id="IPR013324">
    <property type="entry name" value="RNA_pol_sigma_r3/r4-like"/>
</dbReference>
<dbReference type="Gene3D" id="1.10.10.10">
    <property type="entry name" value="Winged helix-like DNA-binding domain superfamily/Winged helix DNA-binding domain"/>
    <property type="match status" value="1"/>
</dbReference>
<dbReference type="InterPro" id="IPR007627">
    <property type="entry name" value="RNA_pol_sigma70_r2"/>
</dbReference>
<keyword evidence="4" id="KW-0238">DNA-binding</keyword>
<keyword evidence="5" id="KW-0804">Transcription</keyword>
<comment type="caution">
    <text evidence="8">The sequence shown here is derived from an EMBL/GenBank/DDBJ whole genome shotgun (WGS) entry which is preliminary data.</text>
</comment>
<comment type="similarity">
    <text evidence="1">Belongs to the sigma-70 factor family. ECF subfamily.</text>
</comment>
<dbReference type="AlphaFoldDB" id="A0A4R1HBS4"/>
<evidence type="ECO:0000256" key="1">
    <source>
        <dbReference type="ARBA" id="ARBA00010641"/>
    </source>
</evidence>
<dbReference type="PANTHER" id="PTHR43133">
    <property type="entry name" value="RNA POLYMERASE ECF-TYPE SIGMA FACTO"/>
    <property type="match status" value="1"/>
</dbReference>
<evidence type="ECO:0000259" key="6">
    <source>
        <dbReference type="Pfam" id="PF04542"/>
    </source>
</evidence>
<dbReference type="EMBL" id="SMFX01000001">
    <property type="protein sequence ID" value="TCK17983.1"/>
    <property type="molecule type" value="Genomic_DNA"/>
</dbReference>
<proteinExistence type="inferred from homology"/>
<dbReference type="NCBIfam" id="TIGR02937">
    <property type="entry name" value="sigma70-ECF"/>
    <property type="match status" value="1"/>
</dbReference>
<dbReference type="SUPFAM" id="SSF88946">
    <property type="entry name" value="Sigma2 domain of RNA polymerase sigma factors"/>
    <property type="match status" value="1"/>
</dbReference>
<dbReference type="SUPFAM" id="SSF88659">
    <property type="entry name" value="Sigma3 and sigma4 domains of RNA polymerase sigma factors"/>
    <property type="match status" value="1"/>
</dbReference>
<dbReference type="InterPro" id="IPR036388">
    <property type="entry name" value="WH-like_DNA-bd_sf"/>
</dbReference>
<sequence>MNCLMKAWNAHENELRAWLRRRLGSQTDAEDMLQDLFLKAMRQDQRFCQLDNARAWLFQVARNALADRLRLSREQVALPEDLASDSEEPVAIASMAACLPRALSELNEEDRDALSHCDLEGMKQKDYANQKNISLPAVKSRVQRARRRLRAHLTEACQVRFDEAGKVCCFEPRSKKSN</sequence>
<dbReference type="Gene3D" id="1.10.1740.10">
    <property type="match status" value="1"/>
</dbReference>
<reference evidence="8 9" key="1">
    <citation type="submission" date="2019-03" db="EMBL/GenBank/DDBJ databases">
        <title>Genomic Encyclopedia of Type Strains, Phase IV (KMG-IV): sequencing the most valuable type-strain genomes for metagenomic binning, comparative biology and taxonomic classification.</title>
        <authorList>
            <person name="Goeker M."/>
        </authorList>
    </citation>
    <scope>NUCLEOTIDE SEQUENCE [LARGE SCALE GENOMIC DNA]</scope>
    <source>
        <strain evidence="8 9">DSM 19610</strain>
    </source>
</reference>
<evidence type="ECO:0000259" key="7">
    <source>
        <dbReference type="Pfam" id="PF08281"/>
    </source>
</evidence>
<dbReference type="PANTHER" id="PTHR43133:SF8">
    <property type="entry name" value="RNA POLYMERASE SIGMA FACTOR HI_1459-RELATED"/>
    <property type="match status" value="1"/>
</dbReference>
<dbReference type="InterPro" id="IPR039425">
    <property type="entry name" value="RNA_pol_sigma-70-like"/>
</dbReference>
<accession>A0A4R1HBS4</accession>
<evidence type="ECO:0000256" key="5">
    <source>
        <dbReference type="ARBA" id="ARBA00023163"/>
    </source>
</evidence>
<dbReference type="GO" id="GO:0006352">
    <property type="term" value="P:DNA-templated transcription initiation"/>
    <property type="evidence" value="ECO:0007669"/>
    <property type="project" value="InterPro"/>
</dbReference>
<feature type="domain" description="RNA polymerase sigma-70 region 2" evidence="6">
    <location>
        <begin position="9"/>
        <end position="70"/>
    </location>
</feature>
<feature type="domain" description="RNA polymerase sigma factor 70 region 4 type 2" evidence="7">
    <location>
        <begin position="98"/>
        <end position="149"/>
    </location>
</feature>
<evidence type="ECO:0000256" key="4">
    <source>
        <dbReference type="ARBA" id="ARBA00023125"/>
    </source>
</evidence>
<dbReference type="InterPro" id="IPR013325">
    <property type="entry name" value="RNA_pol_sigma_r2"/>
</dbReference>
<evidence type="ECO:0000256" key="2">
    <source>
        <dbReference type="ARBA" id="ARBA00023015"/>
    </source>
</evidence>
<dbReference type="InterPro" id="IPR013249">
    <property type="entry name" value="RNA_pol_sigma70_r4_t2"/>
</dbReference>
<dbReference type="Proteomes" id="UP000295707">
    <property type="component" value="Unassembled WGS sequence"/>
</dbReference>
<dbReference type="Pfam" id="PF08281">
    <property type="entry name" value="Sigma70_r4_2"/>
    <property type="match status" value="1"/>
</dbReference>
<gene>
    <name evidence="8" type="ORF">DFR30_1242</name>
</gene>
<dbReference type="OrthoDB" id="9784272at2"/>